<dbReference type="PATRIC" id="fig|1008153.3.peg.3318"/>
<name>A0A151AAZ9_9EURY</name>
<accession>A0A151AAZ9</accession>
<gene>
    <name evidence="1" type="ORF">HAPAU_31760</name>
</gene>
<sequence length="127" mass="13589">MRRRQLLKSIGIGTAGIASSGAVGAEPNRLYSEADGDIDYDDTFAKKEWGYVRHDWNPPTGTGRPVVYSHDGYVGASFAANGPTHYIRMPDDTLIATSVGVYSAIPSPDLGGEYVHVQSSVRATAQS</sequence>
<dbReference type="AlphaFoldDB" id="A0A151AAZ9"/>
<dbReference type="EMBL" id="LTAZ01000012">
    <property type="protein sequence ID" value="KYH24799.1"/>
    <property type="molecule type" value="Genomic_DNA"/>
</dbReference>
<evidence type="ECO:0000313" key="1">
    <source>
        <dbReference type="EMBL" id="KYH24799.1"/>
    </source>
</evidence>
<evidence type="ECO:0000313" key="2">
    <source>
        <dbReference type="Proteomes" id="UP000075321"/>
    </source>
</evidence>
<comment type="caution">
    <text evidence="1">The sequence shown here is derived from an EMBL/GenBank/DDBJ whole genome shotgun (WGS) entry which is preliminary data.</text>
</comment>
<dbReference type="Proteomes" id="UP000075321">
    <property type="component" value="Unassembled WGS sequence"/>
</dbReference>
<protein>
    <submittedName>
        <fullName evidence="1">Uncharacterized protein</fullName>
    </submittedName>
</protein>
<keyword evidence="2" id="KW-1185">Reference proteome</keyword>
<organism evidence="1 2">
    <name type="scientific">Halalkalicoccus paucihalophilus</name>
    <dbReference type="NCBI Taxonomy" id="1008153"/>
    <lineage>
        <taxon>Archaea</taxon>
        <taxon>Methanobacteriati</taxon>
        <taxon>Methanobacteriota</taxon>
        <taxon>Stenosarchaea group</taxon>
        <taxon>Halobacteria</taxon>
        <taxon>Halobacteriales</taxon>
        <taxon>Halococcaceae</taxon>
        <taxon>Halalkalicoccus</taxon>
    </lineage>
</organism>
<reference evidence="1 2" key="1">
    <citation type="submission" date="2016-02" db="EMBL/GenBank/DDBJ databases">
        <title>Genome sequence of Halalkalicoccus paucihalophilus DSM 24557.</title>
        <authorList>
            <person name="Poehlein A."/>
            <person name="Daniel R."/>
        </authorList>
    </citation>
    <scope>NUCLEOTIDE SEQUENCE [LARGE SCALE GENOMIC DNA]</scope>
    <source>
        <strain evidence="1 2">DSM 24557</strain>
    </source>
</reference>
<proteinExistence type="predicted"/>